<dbReference type="SUPFAM" id="SSF53474">
    <property type="entry name" value="alpha/beta-Hydrolases"/>
    <property type="match status" value="1"/>
</dbReference>
<organism evidence="7 8">
    <name type="scientific">Tistrella bauzanensis</name>
    <dbReference type="NCBI Taxonomy" id="657419"/>
    <lineage>
        <taxon>Bacteria</taxon>
        <taxon>Pseudomonadati</taxon>
        <taxon>Pseudomonadota</taxon>
        <taxon>Alphaproteobacteria</taxon>
        <taxon>Geminicoccales</taxon>
        <taxon>Geminicoccaceae</taxon>
        <taxon>Tistrella</taxon>
    </lineage>
</organism>
<dbReference type="PANTHER" id="PTHR43329">
    <property type="entry name" value="EPOXIDE HYDROLASE"/>
    <property type="match status" value="1"/>
</dbReference>
<feature type="transmembrane region" description="Helical" evidence="5">
    <location>
        <begin position="36"/>
        <end position="56"/>
    </location>
</feature>
<dbReference type="Pfam" id="PF00561">
    <property type="entry name" value="Abhydrolase_1"/>
    <property type="match status" value="1"/>
</dbReference>
<sequence length="228" mass="25023">MRGRIVGLLMSGQMLGIMLARPIASLVADEVSWHAVFAQSAICLLAAFMVLARALPRRMPATSPDRPLPRAYRFCDRTAQHPFASPALNQEFIMQHDVIPTSAEDTLPPFDAAMFWANFRHGTVTVNGVRLHFVEGGRGAPVLLLPGWPQSWYVWRYVMPLLAAAGRRVIALDPRGMGDSDRPAAGYDMRTAAADVHDTVEALGLIPSPMDGHPCAHDRMPMDMMSHG</sequence>
<dbReference type="SUPFAM" id="SSF103473">
    <property type="entry name" value="MFS general substrate transporter"/>
    <property type="match status" value="1"/>
</dbReference>
<keyword evidence="2" id="KW-0378">Hydrolase</keyword>
<keyword evidence="4 5" id="KW-0472">Membrane</keyword>
<evidence type="ECO:0000256" key="4">
    <source>
        <dbReference type="ARBA" id="ARBA00023136"/>
    </source>
</evidence>
<dbReference type="Gene3D" id="3.40.50.1820">
    <property type="entry name" value="alpha/beta hydrolase"/>
    <property type="match status" value="1"/>
</dbReference>
<dbReference type="InterPro" id="IPR011701">
    <property type="entry name" value="MFS"/>
</dbReference>
<evidence type="ECO:0000313" key="8">
    <source>
        <dbReference type="Proteomes" id="UP000603352"/>
    </source>
</evidence>
<dbReference type="Gene3D" id="1.20.1720.10">
    <property type="entry name" value="Multidrug resistance protein D"/>
    <property type="match status" value="1"/>
</dbReference>
<dbReference type="Proteomes" id="UP000603352">
    <property type="component" value="Unassembled WGS sequence"/>
</dbReference>
<protein>
    <recommendedName>
        <fullName evidence="6">AB hydrolase-1 domain-containing protein</fullName>
    </recommendedName>
</protein>
<dbReference type="PRINTS" id="PR00412">
    <property type="entry name" value="EPOXHYDRLASE"/>
</dbReference>
<name>A0ABQ1JED9_9PROT</name>
<accession>A0ABQ1JED9</accession>
<evidence type="ECO:0000256" key="1">
    <source>
        <dbReference type="ARBA" id="ARBA00022692"/>
    </source>
</evidence>
<evidence type="ECO:0000256" key="3">
    <source>
        <dbReference type="ARBA" id="ARBA00022989"/>
    </source>
</evidence>
<gene>
    <name evidence="7" type="ORF">GCM10011505_50750</name>
</gene>
<evidence type="ECO:0000313" key="7">
    <source>
        <dbReference type="EMBL" id="GGB64088.1"/>
    </source>
</evidence>
<dbReference type="Pfam" id="PF07690">
    <property type="entry name" value="MFS_1"/>
    <property type="match status" value="1"/>
</dbReference>
<evidence type="ECO:0000256" key="5">
    <source>
        <dbReference type="SAM" id="Phobius"/>
    </source>
</evidence>
<dbReference type="InterPro" id="IPR029058">
    <property type="entry name" value="AB_hydrolase_fold"/>
</dbReference>
<keyword evidence="8" id="KW-1185">Reference proteome</keyword>
<evidence type="ECO:0000256" key="2">
    <source>
        <dbReference type="ARBA" id="ARBA00022801"/>
    </source>
</evidence>
<keyword evidence="3 5" id="KW-1133">Transmembrane helix</keyword>
<comment type="caution">
    <text evidence="7">The sequence shown here is derived from an EMBL/GenBank/DDBJ whole genome shotgun (WGS) entry which is preliminary data.</text>
</comment>
<dbReference type="InterPro" id="IPR000639">
    <property type="entry name" value="Epox_hydrolase-like"/>
</dbReference>
<dbReference type="EMBL" id="BMDZ01000167">
    <property type="protein sequence ID" value="GGB64088.1"/>
    <property type="molecule type" value="Genomic_DNA"/>
</dbReference>
<reference evidence="8" key="1">
    <citation type="journal article" date="2019" name="Int. J. Syst. Evol. Microbiol.">
        <title>The Global Catalogue of Microorganisms (GCM) 10K type strain sequencing project: providing services to taxonomists for standard genome sequencing and annotation.</title>
        <authorList>
            <consortium name="The Broad Institute Genomics Platform"/>
            <consortium name="The Broad Institute Genome Sequencing Center for Infectious Disease"/>
            <person name="Wu L."/>
            <person name="Ma J."/>
        </authorList>
    </citation>
    <scope>NUCLEOTIDE SEQUENCE [LARGE SCALE GENOMIC DNA]</scope>
    <source>
        <strain evidence="8">CGMCC 1.10188</strain>
    </source>
</reference>
<evidence type="ECO:0000259" key="6">
    <source>
        <dbReference type="Pfam" id="PF00561"/>
    </source>
</evidence>
<keyword evidence="1 5" id="KW-0812">Transmembrane</keyword>
<dbReference type="InterPro" id="IPR000073">
    <property type="entry name" value="AB_hydrolase_1"/>
</dbReference>
<feature type="domain" description="AB hydrolase-1" evidence="6">
    <location>
        <begin position="141"/>
        <end position="205"/>
    </location>
</feature>
<proteinExistence type="predicted"/>
<dbReference type="InterPro" id="IPR036259">
    <property type="entry name" value="MFS_trans_sf"/>
</dbReference>